<dbReference type="PROSITE" id="PS51192">
    <property type="entry name" value="HELICASE_ATP_BIND_1"/>
    <property type="match status" value="1"/>
</dbReference>
<organism evidence="8 9">
    <name type="scientific">Cryptococcus neoformans (strain H99 / ATCC 208821 / CBS 10515 / FGSC 9487)</name>
    <name type="common">Cryptococcus neoformans var. grubii serotype A</name>
    <dbReference type="NCBI Taxonomy" id="235443"/>
    <lineage>
        <taxon>Eukaryota</taxon>
        <taxon>Fungi</taxon>
        <taxon>Dikarya</taxon>
        <taxon>Basidiomycota</taxon>
        <taxon>Agaricomycotina</taxon>
        <taxon>Tremellomycetes</taxon>
        <taxon>Tremellales</taxon>
        <taxon>Cryptococcaceae</taxon>
        <taxon>Cryptococcus</taxon>
        <taxon>Cryptococcus neoformans species complex</taxon>
    </lineage>
</organism>
<dbReference type="InterPro" id="IPR014001">
    <property type="entry name" value="Helicase_ATP-bd"/>
</dbReference>
<dbReference type="EMBL" id="CP003820">
    <property type="protein sequence ID" value="AFR92135.2"/>
    <property type="molecule type" value="Genomic_DNA"/>
</dbReference>
<name>J9VKA7_CRYN9</name>
<evidence type="ECO:0000256" key="4">
    <source>
        <dbReference type="ARBA" id="ARBA00034617"/>
    </source>
</evidence>
<dbReference type="InterPro" id="IPR027417">
    <property type="entry name" value="P-loop_NTPase"/>
</dbReference>
<dbReference type="EC" id="5.6.2.4" evidence="5"/>
<feature type="domain" description="Helicase C-terminal" evidence="7">
    <location>
        <begin position="1241"/>
        <end position="1415"/>
    </location>
</feature>
<dbReference type="RefSeq" id="XP_012046141.1">
    <property type="nucleotide sequence ID" value="XM_012190751.1"/>
</dbReference>
<evidence type="ECO:0000256" key="5">
    <source>
        <dbReference type="ARBA" id="ARBA00034808"/>
    </source>
</evidence>
<evidence type="ECO:0000256" key="3">
    <source>
        <dbReference type="ARBA" id="ARBA00022840"/>
    </source>
</evidence>
<evidence type="ECO:0000313" key="9">
    <source>
        <dbReference type="Proteomes" id="UP000010091"/>
    </source>
</evidence>
<dbReference type="PROSITE" id="PS51194">
    <property type="entry name" value="HELICASE_CTER"/>
    <property type="match status" value="1"/>
</dbReference>
<dbReference type="GO" id="GO:0043138">
    <property type="term" value="F:3'-5' DNA helicase activity"/>
    <property type="evidence" value="ECO:0007669"/>
    <property type="project" value="UniProtKB-EC"/>
</dbReference>
<dbReference type="GO" id="GO:0003676">
    <property type="term" value="F:nucleic acid binding"/>
    <property type="evidence" value="ECO:0007669"/>
    <property type="project" value="InterPro"/>
</dbReference>
<comment type="catalytic activity">
    <reaction evidence="4">
        <text>Couples ATP hydrolysis with the unwinding of duplex DNA by translocating in the 3'-5' direction.</text>
        <dbReference type="EC" id="5.6.2.4"/>
    </reaction>
</comment>
<dbReference type="Gene3D" id="3.40.50.300">
    <property type="entry name" value="P-loop containing nucleotide triphosphate hydrolases"/>
    <property type="match status" value="2"/>
</dbReference>
<evidence type="ECO:0000313" key="8">
    <source>
        <dbReference type="EMBL" id="AFR92135.2"/>
    </source>
</evidence>
<dbReference type="GO" id="GO:0005737">
    <property type="term" value="C:cytoplasm"/>
    <property type="evidence" value="ECO:0007669"/>
    <property type="project" value="TreeGrafter"/>
</dbReference>
<dbReference type="Proteomes" id="UP000010091">
    <property type="component" value="Chromosome 1"/>
</dbReference>
<dbReference type="VEuPathDB" id="FungiDB:CNAG_04548"/>
<gene>
    <name evidence="8" type="ORF">CNAG_04548</name>
</gene>
<dbReference type="GO" id="GO:0005524">
    <property type="term" value="F:ATP binding"/>
    <property type="evidence" value="ECO:0007669"/>
    <property type="project" value="UniProtKB-KW"/>
</dbReference>
<dbReference type="GO" id="GO:0000724">
    <property type="term" value="P:double-strand break repair via homologous recombination"/>
    <property type="evidence" value="ECO:0007669"/>
    <property type="project" value="TreeGrafter"/>
</dbReference>
<evidence type="ECO:0000256" key="2">
    <source>
        <dbReference type="ARBA" id="ARBA00022741"/>
    </source>
</evidence>
<dbReference type="Pfam" id="PF00270">
    <property type="entry name" value="DEAD"/>
    <property type="match status" value="1"/>
</dbReference>
<comment type="similarity">
    <text evidence="1">Belongs to the helicase family. RecQ subfamily.</text>
</comment>
<dbReference type="InterPro" id="IPR001650">
    <property type="entry name" value="Helicase_C-like"/>
</dbReference>
<feature type="domain" description="Helicase ATP-binding" evidence="6">
    <location>
        <begin position="1043"/>
        <end position="1189"/>
    </location>
</feature>
<dbReference type="PANTHER" id="PTHR13710:SF154">
    <property type="entry name" value="RECQ HELICASE, PUTATIVE (AFU_ORTHOLOGUE AFUA_6G14720)-RELATED"/>
    <property type="match status" value="1"/>
</dbReference>
<dbReference type="PANTHER" id="PTHR13710">
    <property type="entry name" value="DNA HELICASE RECQ FAMILY MEMBER"/>
    <property type="match status" value="1"/>
</dbReference>
<keyword evidence="3" id="KW-0067">ATP-binding</keyword>
<dbReference type="SMART" id="SM00487">
    <property type="entry name" value="DEXDc"/>
    <property type="match status" value="1"/>
</dbReference>
<evidence type="ECO:0000256" key="1">
    <source>
        <dbReference type="ARBA" id="ARBA00005446"/>
    </source>
</evidence>
<reference evidence="8 9" key="1">
    <citation type="journal article" date="2014" name="PLoS Genet.">
        <title>Analysis of the genome and transcriptome of Cryptococcus neoformans var. grubii reveals complex RNA expression and microevolution leading to virulence attenuation.</title>
        <authorList>
            <person name="Janbon G."/>
            <person name="Ormerod K.L."/>
            <person name="Paulet D."/>
            <person name="Byrnes E.J.III."/>
            <person name="Yadav V."/>
            <person name="Chatterjee G."/>
            <person name="Mullapudi N."/>
            <person name="Hon C.C."/>
            <person name="Billmyre R.B."/>
            <person name="Brunel F."/>
            <person name="Bahn Y.S."/>
            <person name="Chen W."/>
            <person name="Chen Y."/>
            <person name="Chow E.W."/>
            <person name="Coppee J.Y."/>
            <person name="Floyd-Averette A."/>
            <person name="Gaillardin C."/>
            <person name="Gerik K.J."/>
            <person name="Goldberg J."/>
            <person name="Gonzalez-Hilarion S."/>
            <person name="Gujja S."/>
            <person name="Hamlin J.L."/>
            <person name="Hsueh Y.P."/>
            <person name="Ianiri G."/>
            <person name="Jones S."/>
            <person name="Kodira C.D."/>
            <person name="Kozubowski L."/>
            <person name="Lam W."/>
            <person name="Marra M."/>
            <person name="Mesner L.D."/>
            <person name="Mieczkowski P.A."/>
            <person name="Moyrand F."/>
            <person name="Nielsen K."/>
            <person name="Proux C."/>
            <person name="Rossignol T."/>
            <person name="Schein J.E."/>
            <person name="Sun S."/>
            <person name="Wollschlaeger C."/>
            <person name="Wood I.A."/>
            <person name="Zeng Q."/>
            <person name="Neuveglise C."/>
            <person name="Newlon C.S."/>
            <person name="Perfect J.R."/>
            <person name="Lodge J.K."/>
            <person name="Idnurm A."/>
            <person name="Stajich J.E."/>
            <person name="Kronstad J.W."/>
            <person name="Sanyal K."/>
            <person name="Heitman J."/>
            <person name="Fraser J.A."/>
            <person name="Cuomo C.A."/>
            <person name="Dietrich F.S."/>
        </authorList>
    </citation>
    <scope>NUCLEOTIDE SEQUENCE [LARGE SCALE GENOMIC DNA]</scope>
    <source>
        <strain evidence="9">H99 / ATCC 208821 / CBS 10515 / FGSC 9487</strain>
    </source>
</reference>
<sequence>MHCKHIISIHASVLFGSIFSRSHPYILPSIHFIHPPIHPSIYPSIHLLIIHTGLQQMAEDTEGRGVLHQMQGKNSRGDFYIMAGVSELSEYYVQWHSSDELQAVHLEYLPVYHVFRCSICSSNKKSKGTSSCITPKHLHSHPHQHLPHITATELQTVMTNLLRRYPLHQGQHPSVPFFPNNILPPLIPGLQVEMGVYCTLCLQLHKGAESVSRRKLVTHIKKQHSDVSPDSAIATGNIQAFYQSGKATIWFPVDNNSSFHGLNDQLQQGYLQDTRRMRSQLDDTVIRTFDPKDRSPLMTKHKWDLLLDGLSPQSILSLITLPSRDEPMYLKETLKDWVYEFFLEVNTYIDHHQDSPLLQQVMYEGYEAGVLSDKRMRNLNANTVKDYSQIFLRILLLLLRYRSAHWEGIHLSIAEEEEKELQVLEEALKVKDKEKGLSAILNIGFMLLNQELTSLDGASWDYTIYKFLVFSSVRMGGVFEEAGNIAPRVTRIQWVMRAVVIKKILVDLGTIRQTPQTLHEMTSSYTKRLSRANIGPFRSILAVADDIFGAAYSEMKPANSQWLDNHSLSLRVKDTVFHLPTLSDSIIRLESDLIDRFQTTICLGIPPETFIVSPQGRTISENIDNFDVGHNFINNRTNDWFQGHRDVFIKWILQDKKLCNQFVESYDNGIIHWNRAEITKWLLLCSFWEEDCLVLTHLTYGGVARKPELLGLKLCNTTSSFRGVLVWDGLVTLLSHYHKGQALSGKRKWIARSLPPKTSEVVIRNLAYIRPAQVYFYKVLNNSNAAQTLEEYLFQTKGNQVTPEKFSQIFLRVTSNYYTMGFTIQTWRHANVGIVRQYRMNQHVDDESADDEDDAVEDLQAGHSSAVAMAHYARLQGRSKFLDDRFFLNYVNCSKRYHQLLQLCPPPRYSQELSRQEKIFLSNASLVMGSSVQQHPLSPLEAGIQPVELMASQAREHLLKDIEDIVTATVKSMLPSPGTTQDQAVIGSANAEERPTVSSDGNSDVYPTIDDNVLLSLLQSLLSNEVKGSITWKSEFQQRGARAVAELEQGNLVLVGPTSTGKTMTWMLWAALQASLPKKEKMLVICPLVAIKEEFFAKAQEYLIPSHYWGSGNDLPTSEDILVFLSVEDVPRKEFQAWLAANAHLVGRLVYEEVHQILTASGWRVSMSAVKLLAMFNIPKVLVTATLPPVLLPRLLRACWISEVTEIRVPVTLNLANVVSSCKLVDKEGANGYNLPDIVREIAKHFTTWKKPTSQAIMFCKLKPHTEDARKAFQKLGYSALAYTSDSTNRDEVKQCFGQGHLAPDSGGKAFLCCTSGLGAGVNLPNIDFVYFLGTPWDLFEVIQAGGRGGRLGSQFMVTVFPGGFSPGVHYDPRGKSLREEWIDHKQCRRITLSSYMDGQALTCQSSNVPECDLCEARIPKKRVIDAALPDNTEHSQPQGNVVPTSRITKVKATWYKEVPASHRLFHQYRAAQPHEQDSVIAENEIRLWQDFSSALKHLIGKVCMSKGELEGDNSVVFYCPLCAGLGQLRSHRIEECQKVPLDHIDDWLDALENLKSGVCKVCCLPIYHMDDGAFHFHVERGACRFREPSPFVPNFLYSLVWYHSNRKGKQKDLWGDEGIEGMIPEMMQDGGFVRRWPRRQGLLEWFTVGVNPYAVPLG</sequence>
<dbReference type="KEGG" id="cng:CNAG_04548"/>
<dbReference type="GeneID" id="23887952"/>
<protein>
    <recommendedName>
        <fullName evidence="5">DNA 3'-5' helicase</fullName>
        <ecNumber evidence="5">5.6.2.4</ecNumber>
    </recommendedName>
</protein>
<keyword evidence="9" id="KW-1185">Reference proteome</keyword>
<dbReference type="SUPFAM" id="SSF52540">
    <property type="entry name" value="P-loop containing nucleoside triphosphate hydrolases"/>
    <property type="match status" value="1"/>
</dbReference>
<dbReference type="SMART" id="SM00490">
    <property type="entry name" value="HELICc"/>
    <property type="match status" value="1"/>
</dbReference>
<evidence type="ECO:0000259" key="6">
    <source>
        <dbReference type="PROSITE" id="PS51192"/>
    </source>
</evidence>
<dbReference type="Pfam" id="PF00271">
    <property type="entry name" value="Helicase_C"/>
    <property type="match status" value="1"/>
</dbReference>
<dbReference type="GO" id="GO:0009378">
    <property type="term" value="F:four-way junction helicase activity"/>
    <property type="evidence" value="ECO:0007669"/>
    <property type="project" value="TreeGrafter"/>
</dbReference>
<keyword evidence="2" id="KW-0547">Nucleotide-binding</keyword>
<dbReference type="OrthoDB" id="10261556at2759"/>
<dbReference type="GO" id="GO:0005694">
    <property type="term" value="C:chromosome"/>
    <property type="evidence" value="ECO:0007669"/>
    <property type="project" value="TreeGrafter"/>
</dbReference>
<proteinExistence type="inferred from homology"/>
<accession>J9VKA7</accession>
<dbReference type="InterPro" id="IPR011545">
    <property type="entry name" value="DEAD/DEAH_box_helicase_dom"/>
</dbReference>
<dbReference type="HOGENOM" id="CLU_243987_0_0_1"/>
<dbReference type="CDD" id="cd18785">
    <property type="entry name" value="SF2_C"/>
    <property type="match status" value="1"/>
</dbReference>
<evidence type="ECO:0000259" key="7">
    <source>
        <dbReference type="PROSITE" id="PS51194"/>
    </source>
</evidence>